<dbReference type="PANTHER" id="PTHR43735">
    <property type="entry name" value="APOPTOSIS-INDUCING FACTOR 1"/>
    <property type="match status" value="1"/>
</dbReference>
<organism evidence="2 3">
    <name type="scientific">Acrasis kona</name>
    <dbReference type="NCBI Taxonomy" id="1008807"/>
    <lineage>
        <taxon>Eukaryota</taxon>
        <taxon>Discoba</taxon>
        <taxon>Heterolobosea</taxon>
        <taxon>Tetramitia</taxon>
        <taxon>Eutetramitia</taxon>
        <taxon>Acrasidae</taxon>
        <taxon>Acrasis</taxon>
    </lineage>
</organism>
<dbReference type="GO" id="GO:0005737">
    <property type="term" value="C:cytoplasm"/>
    <property type="evidence" value="ECO:0007669"/>
    <property type="project" value="TreeGrafter"/>
</dbReference>
<name>A0AAW2ZC03_9EUKA</name>
<reference evidence="2 3" key="1">
    <citation type="submission" date="2024-03" db="EMBL/GenBank/DDBJ databases">
        <title>The Acrasis kona genome and developmental transcriptomes reveal deep origins of eukaryotic multicellular pathways.</title>
        <authorList>
            <person name="Sheikh S."/>
            <person name="Fu C.-J."/>
            <person name="Brown M.W."/>
            <person name="Baldauf S.L."/>
        </authorList>
    </citation>
    <scope>NUCLEOTIDE SEQUENCE [LARGE SCALE GENOMIC DNA]</scope>
    <source>
        <strain evidence="2 3">ATCC MYA-3509</strain>
    </source>
</reference>
<dbReference type="Pfam" id="PF07992">
    <property type="entry name" value="Pyr_redox_2"/>
    <property type="match status" value="1"/>
</dbReference>
<evidence type="ECO:0000313" key="3">
    <source>
        <dbReference type="Proteomes" id="UP001431209"/>
    </source>
</evidence>
<gene>
    <name evidence="2" type="ORF">AKO1_001310</name>
</gene>
<dbReference type="SUPFAM" id="SSF51905">
    <property type="entry name" value="FAD/NAD(P)-binding domain"/>
    <property type="match status" value="1"/>
</dbReference>
<dbReference type="Proteomes" id="UP001431209">
    <property type="component" value="Unassembled WGS sequence"/>
</dbReference>
<dbReference type="GO" id="GO:0050660">
    <property type="term" value="F:flavin adenine dinucleotide binding"/>
    <property type="evidence" value="ECO:0007669"/>
    <property type="project" value="TreeGrafter"/>
</dbReference>
<evidence type="ECO:0000259" key="1">
    <source>
        <dbReference type="Pfam" id="PF07992"/>
    </source>
</evidence>
<dbReference type="PRINTS" id="PR00368">
    <property type="entry name" value="FADPNR"/>
</dbReference>
<dbReference type="InterPro" id="IPR023753">
    <property type="entry name" value="FAD/NAD-binding_dom"/>
</dbReference>
<proteinExistence type="predicted"/>
<dbReference type="Gene3D" id="3.50.50.100">
    <property type="match status" value="1"/>
</dbReference>
<accession>A0AAW2ZC03</accession>
<protein>
    <submittedName>
        <fullName evidence="2">Apoptosis-inducing factor-like protein</fullName>
    </submittedName>
</protein>
<sequence>MNPTASHEHKKNIVIVGGGFGGSYLARKLSKCVPKTHRVVLVEKKTHFSYSYAIPRYSVLQGIEDHLFIPYEQLLEGDDNIVVHSEVECIQEHHVVLKTNQIVHFDYLVIATGARLTLRMWDVASHQIESGRNWLRDIQKSINKSSDIVIVGGGAYGIQTATDIKDFYPQKSVTLVHSRPHLMNRFKSSLHEVVMKSLLDQGIRVILNDRVIIPPGGFSGQDSTTVTTKNGDQINADFVLLCGGQTPLSETLLQLAPDCVDAESKEIKVEPTLQIANCQYNHIFAIGDVADTGAQKLAAYSCNQGDIVIQNILALIDSKESDLKTYIPDSDYIKLTLGLKKYVIYKNDGQDITLKHDGVQNIHLKWIWEFLGADWNKHWSDDYKKVIEHYF</sequence>
<dbReference type="AlphaFoldDB" id="A0AAW2ZC03"/>
<dbReference type="EMBL" id="JAOPGA020001294">
    <property type="protein sequence ID" value="KAL0487000.1"/>
    <property type="molecule type" value="Genomic_DNA"/>
</dbReference>
<comment type="caution">
    <text evidence="2">The sequence shown here is derived from an EMBL/GenBank/DDBJ whole genome shotgun (WGS) entry which is preliminary data.</text>
</comment>
<dbReference type="GO" id="GO:0004174">
    <property type="term" value="F:electron-transferring-flavoprotein dehydrogenase activity"/>
    <property type="evidence" value="ECO:0007669"/>
    <property type="project" value="TreeGrafter"/>
</dbReference>
<dbReference type="PRINTS" id="PR00469">
    <property type="entry name" value="PNDRDTASEII"/>
</dbReference>
<evidence type="ECO:0000313" key="2">
    <source>
        <dbReference type="EMBL" id="KAL0487000.1"/>
    </source>
</evidence>
<dbReference type="InterPro" id="IPR036188">
    <property type="entry name" value="FAD/NAD-bd_sf"/>
</dbReference>
<keyword evidence="3" id="KW-1185">Reference proteome</keyword>
<feature type="domain" description="FAD/NAD(P)-binding" evidence="1">
    <location>
        <begin position="12"/>
        <end position="297"/>
    </location>
</feature>
<dbReference type="PANTHER" id="PTHR43735:SF11">
    <property type="entry name" value="HYPOTHETICAL OXIDOREDUCTASE (EUROFUNG)"/>
    <property type="match status" value="1"/>
</dbReference>